<dbReference type="GeneID" id="65115512"/>
<dbReference type="Pfam" id="PF23849">
    <property type="entry name" value="Phage_TTP_2"/>
    <property type="match status" value="1"/>
</dbReference>
<accession>A0A346FKA7</accession>
<dbReference type="RefSeq" id="YP_010097845.1">
    <property type="nucleotide sequence ID" value="NC_055761.1"/>
</dbReference>
<organism evidence="2">
    <name type="scientific">Synechococcus virus S-PRM1</name>
    <dbReference type="NCBI Taxonomy" id="2100130"/>
    <lineage>
        <taxon>Viruses</taxon>
        <taxon>Duplodnaviria</taxon>
        <taxon>Heunggongvirae</taxon>
        <taxon>Uroviricota</taxon>
        <taxon>Caudoviricetes</taxon>
        <taxon>Pantevenvirales</taxon>
        <taxon>Kyanoviridae</taxon>
        <taxon>Makelovirus</taxon>
        <taxon>Makelovirus prm1</taxon>
    </lineage>
</organism>
<protein>
    <submittedName>
        <fullName evidence="2">Uncharacterized protein</fullName>
    </submittedName>
</protein>
<dbReference type="Proteomes" id="UP000259950">
    <property type="component" value="Segment"/>
</dbReference>
<proteinExistence type="predicted"/>
<dbReference type="EMBL" id="MH629685">
    <property type="protein sequence ID" value="AXN58412.1"/>
    <property type="molecule type" value="Genomic_DNA"/>
</dbReference>
<keyword evidence="3" id="KW-1185">Reference proteome</keyword>
<name>A0A346FKA7_9CAUD</name>
<evidence type="ECO:0000313" key="3">
    <source>
        <dbReference type="Proteomes" id="UP000259950"/>
    </source>
</evidence>
<dbReference type="KEGG" id="vg:65115512"/>
<evidence type="ECO:0000256" key="1">
    <source>
        <dbReference type="SAM" id="MobiDB-lite"/>
    </source>
</evidence>
<evidence type="ECO:0000313" key="2">
    <source>
        <dbReference type="EMBL" id="AXN58412.1"/>
    </source>
</evidence>
<feature type="region of interest" description="Disordered" evidence="1">
    <location>
        <begin position="231"/>
        <end position="316"/>
    </location>
</feature>
<sequence length="327" mass="36564">MAIKRYRGGRYKIDDIKSRFSTVALDNEYQVFFSLNEIIGREATQLGISQSFLTEDLGLYVADAVLPGSSFADIEVAGDRQGITERNAFNRIYDDVTFSFYVDRNYDVLRFFESWIQFINPLYSSSTGLAENQITKFNYPDDYKCEMVITKFNRDLKGKSVEIGFANGLGNNRDQLSYRFFRAWPYSLASTPVSYQGMNILRCNVTFRYDRYIVSEVTKLRRPLSGERVRNISDPVTSVPPTASTTSPTSSSENTTTPAPTVTDNEDTSTVATPPIDGNYGNTNGPGTDFVPTDPATGYRPTANDGPLLYPNGKPVYGPDGKIQSMF</sequence>
<feature type="compositionally biased region" description="Low complexity" evidence="1">
    <location>
        <begin position="235"/>
        <end position="261"/>
    </location>
</feature>
<dbReference type="InterPro" id="IPR057120">
    <property type="entry name" value="Phage_TTP_2"/>
</dbReference>
<reference evidence="2" key="1">
    <citation type="submission" date="2018-07" db="EMBL/GenBank/DDBJ databases">
        <title>Complete genome sequence of the cyanophage S-PRM1 isolated from Singapore coastal waters.</title>
        <authorList>
            <person name="Chenard C."/>
            <person name="Kolundzija S."/>
            <person name="Lauro F.M."/>
        </authorList>
    </citation>
    <scope>NUCLEOTIDE SEQUENCE [LARGE SCALE GENOMIC DNA]</scope>
</reference>